<reference evidence="2 3" key="1">
    <citation type="journal article" date="2014" name="BMC Genomics">
        <title>Comparative genome sequencing reveals chemotype-specific gene clusters in the toxigenic black mold Stachybotrys.</title>
        <authorList>
            <person name="Semeiks J."/>
            <person name="Borek D."/>
            <person name="Otwinowski Z."/>
            <person name="Grishin N.V."/>
        </authorList>
    </citation>
    <scope>NUCLEOTIDE SEQUENCE [LARGE SCALE GENOMIC DNA]</scope>
    <source>
        <strain evidence="2 3">IBT 40285</strain>
    </source>
</reference>
<dbReference type="OrthoDB" id="5552418at2759"/>
<proteinExistence type="predicted"/>
<dbReference type="Proteomes" id="UP000028524">
    <property type="component" value="Unassembled WGS sequence"/>
</dbReference>
<keyword evidence="3" id="KW-1185">Reference proteome</keyword>
<dbReference type="EMBL" id="KL660879">
    <property type="protein sequence ID" value="KFA60935.1"/>
    <property type="molecule type" value="Genomic_DNA"/>
</dbReference>
<dbReference type="HOGENOM" id="CLU_033551_1_0_1"/>
<accession>A0A084QAF0</accession>
<feature type="region of interest" description="Disordered" evidence="1">
    <location>
        <begin position="1"/>
        <end position="63"/>
    </location>
</feature>
<evidence type="ECO:0000256" key="1">
    <source>
        <dbReference type="SAM" id="MobiDB-lite"/>
    </source>
</evidence>
<sequence length="366" mass="39920">MDDASTRRRQHGQHVQRTSSPRFALQEQPQQSRSLGGDIDRHRSSLLSSSSSTPRGMSAGGYSTYYQEPPAGFTTASMPTAAMGYSSEYSQDGRQSSHGFGGYNTATMMYNVPQAGAQGPVYDAQQYGSRQPPSTMQLMTPDVASTYFSSETGSGSASAMQPPTQSGAATTNVFQQTTPSMSYASNISGVSGIQQTPGSGGASVTDDNDYPDGALEEKWLNYQRQLGSIFQDIARGSLETASETLLSISKWLLPQVVDLGLSLDDSSLHADRIKLWNDFNHAWLALGHRQRELMASNQPPPRSQHLMSHETLTKLGSELVHLCDGLEQHGLVDYQYGVWEEQIESVFEDCLDLFEQDTDASSGRTR</sequence>
<dbReference type="AlphaFoldDB" id="A0A084QAF0"/>
<dbReference type="InParanoid" id="A0A084QAF0"/>
<evidence type="ECO:0000313" key="2">
    <source>
        <dbReference type="EMBL" id="KFA60935.1"/>
    </source>
</evidence>
<organism evidence="2 3">
    <name type="scientific">Stachybotrys chlorohalonatus (strain IBT 40285)</name>
    <dbReference type="NCBI Taxonomy" id="1283841"/>
    <lineage>
        <taxon>Eukaryota</taxon>
        <taxon>Fungi</taxon>
        <taxon>Dikarya</taxon>
        <taxon>Ascomycota</taxon>
        <taxon>Pezizomycotina</taxon>
        <taxon>Sordariomycetes</taxon>
        <taxon>Hypocreomycetidae</taxon>
        <taxon>Hypocreales</taxon>
        <taxon>Stachybotryaceae</taxon>
        <taxon>Stachybotrys</taxon>
    </lineage>
</organism>
<name>A0A084QAF0_STAC4</name>
<protein>
    <submittedName>
        <fullName evidence="2">Uncharacterized protein</fullName>
    </submittedName>
</protein>
<feature type="compositionally biased region" description="Polar residues" evidence="1">
    <location>
        <begin position="15"/>
        <end position="34"/>
    </location>
</feature>
<evidence type="ECO:0000313" key="3">
    <source>
        <dbReference type="Proteomes" id="UP000028524"/>
    </source>
</evidence>
<dbReference type="OMA" id="NHAWLAL"/>
<gene>
    <name evidence="2" type="ORF">S40285_05769</name>
</gene>